<proteinExistence type="predicted"/>
<gene>
    <name evidence="1" type="ORF">HID58_066091</name>
</gene>
<sequence length="198" mass="21150">MGAYPASSEPSLEASSVLQGVAASVFRLASPPMSPFLSIYRLRNSYHGDLRGLDLSCGRDSSGSAVLCFVSACDESYPLRLLMGILLCSARFDGTGVQPYIPLLPSASISPVLKLLASLSRFGFSWSVSPPFGSVLRLEWTAVDVIAGPGPSQPCFAYPPVAVAFGTVRGASDCSPVANPYDLFSCCRFRYQDQEVIY</sequence>
<accession>A0ABQ7ZEN8</accession>
<dbReference type="EMBL" id="JAGKQM010000015">
    <property type="protein sequence ID" value="KAH0878697.1"/>
    <property type="molecule type" value="Genomic_DNA"/>
</dbReference>
<organism evidence="1 2">
    <name type="scientific">Brassica napus</name>
    <name type="common">Rape</name>
    <dbReference type="NCBI Taxonomy" id="3708"/>
    <lineage>
        <taxon>Eukaryota</taxon>
        <taxon>Viridiplantae</taxon>
        <taxon>Streptophyta</taxon>
        <taxon>Embryophyta</taxon>
        <taxon>Tracheophyta</taxon>
        <taxon>Spermatophyta</taxon>
        <taxon>Magnoliopsida</taxon>
        <taxon>eudicotyledons</taxon>
        <taxon>Gunneridae</taxon>
        <taxon>Pentapetalae</taxon>
        <taxon>rosids</taxon>
        <taxon>malvids</taxon>
        <taxon>Brassicales</taxon>
        <taxon>Brassicaceae</taxon>
        <taxon>Brassiceae</taxon>
        <taxon>Brassica</taxon>
    </lineage>
</organism>
<keyword evidence="2" id="KW-1185">Reference proteome</keyword>
<reference evidence="1 2" key="1">
    <citation type="submission" date="2021-05" db="EMBL/GenBank/DDBJ databases">
        <title>Genome Assembly of Synthetic Allotetraploid Brassica napus Reveals Homoeologous Exchanges between Subgenomes.</title>
        <authorList>
            <person name="Davis J.T."/>
        </authorList>
    </citation>
    <scope>NUCLEOTIDE SEQUENCE [LARGE SCALE GENOMIC DNA]</scope>
    <source>
        <strain evidence="2">cv. Da-Ae</strain>
        <tissue evidence="1">Seedling</tissue>
    </source>
</reference>
<protein>
    <submittedName>
        <fullName evidence="1">Uncharacterized protein</fullName>
    </submittedName>
</protein>
<dbReference type="Proteomes" id="UP000824890">
    <property type="component" value="Unassembled WGS sequence"/>
</dbReference>
<evidence type="ECO:0000313" key="2">
    <source>
        <dbReference type="Proteomes" id="UP000824890"/>
    </source>
</evidence>
<evidence type="ECO:0000313" key="1">
    <source>
        <dbReference type="EMBL" id="KAH0878697.1"/>
    </source>
</evidence>
<name>A0ABQ7ZEN8_BRANA</name>
<comment type="caution">
    <text evidence="1">The sequence shown here is derived from an EMBL/GenBank/DDBJ whole genome shotgun (WGS) entry which is preliminary data.</text>
</comment>